<name>A0A1Y3BM45_EURMA</name>
<sequence length="258" mass="29277">MVNIAFEPDDEQQQQQLMVSYTNNGYGSFAATQQPPTSNIRIERESDKGLFDDACQSLILLIFFLLCDLSVLPLPYLEMIVENIRQSLNADLKELIQESKLKNLVSIYSVLMKHQHSKMNSFLDSQQSLRPPSYNSITRPINLSPPQQLHHPHHSLHHHQPDILNLHSSPQPIHGYSHHPSNVLPFCGNNGSNDAIASDSLQETINTLQQNLIHPDAAELLEILTRFELETLCYAYDRVLAESQKNMLALMPDEIHGK</sequence>
<comment type="caution">
    <text evidence="1">The sequence shown here is derived from an EMBL/GenBank/DDBJ whole genome shotgun (WGS) entry which is preliminary data.</text>
</comment>
<accession>A0A1Y3BM45</accession>
<gene>
    <name evidence="1" type="ORF">BLA29_005792</name>
</gene>
<reference evidence="1 2" key="1">
    <citation type="submission" date="2017-03" db="EMBL/GenBank/DDBJ databases">
        <title>Genome Survey of Euroglyphus maynei.</title>
        <authorList>
            <person name="Arlian L.G."/>
            <person name="Morgan M.S."/>
            <person name="Rider S.D."/>
        </authorList>
    </citation>
    <scope>NUCLEOTIDE SEQUENCE [LARGE SCALE GENOMIC DNA]</scope>
    <source>
        <strain evidence="1">Arlian Lab</strain>
        <tissue evidence="1">Whole body</tissue>
    </source>
</reference>
<evidence type="ECO:0000313" key="2">
    <source>
        <dbReference type="Proteomes" id="UP000194236"/>
    </source>
</evidence>
<organism evidence="1 2">
    <name type="scientific">Euroglyphus maynei</name>
    <name type="common">Mayne's house dust mite</name>
    <dbReference type="NCBI Taxonomy" id="6958"/>
    <lineage>
        <taxon>Eukaryota</taxon>
        <taxon>Metazoa</taxon>
        <taxon>Ecdysozoa</taxon>
        <taxon>Arthropoda</taxon>
        <taxon>Chelicerata</taxon>
        <taxon>Arachnida</taxon>
        <taxon>Acari</taxon>
        <taxon>Acariformes</taxon>
        <taxon>Sarcoptiformes</taxon>
        <taxon>Astigmata</taxon>
        <taxon>Psoroptidia</taxon>
        <taxon>Analgoidea</taxon>
        <taxon>Pyroglyphidae</taxon>
        <taxon>Pyroglyphinae</taxon>
        <taxon>Euroglyphus</taxon>
    </lineage>
</organism>
<protein>
    <submittedName>
        <fullName evidence="1">Uncharacterized protein</fullName>
    </submittedName>
</protein>
<dbReference type="Proteomes" id="UP000194236">
    <property type="component" value="Unassembled WGS sequence"/>
</dbReference>
<keyword evidence="2" id="KW-1185">Reference proteome</keyword>
<dbReference type="EMBL" id="MUJZ01010421">
    <property type="protein sequence ID" value="OTF82061.1"/>
    <property type="molecule type" value="Genomic_DNA"/>
</dbReference>
<evidence type="ECO:0000313" key="1">
    <source>
        <dbReference type="EMBL" id="OTF82061.1"/>
    </source>
</evidence>
<dbReference type="AlphaFoldDB" id="A0A1Y3BM45"/>
<proteinExistence type="predicted"/>